<proteinExistence type="predicted"/>
<name>A0ACA9JVE4_9GLOM</name>
<sequence>MAVIISHSSFVRHIPYSKQNIVPYSAKPPQHLRNNENVEPKLTLKKKFVYDTKFEGCFHYINDDKME</sequence>
<comment type="caution">
    <text evidence="1">The sequence shown here is derived from an EMBL/GenBank/DDBJ whole genome shotgun (WGS) entry which is preliminary data.</text>
</comment>
<protein>
    <submittedName>
        <fullName evidence="1">9637_t:CDS:1</fullName>
    </submittedName>
</protein>
<evidence type="ECO:0000313" key="2">
    <source>
        <dbReference type="Proteomes" id="UP000789702"/>
    </source>
</evidence>
<keyword evidence="2" id="KW-1185">Reference proteome</keyword>
<accession>A0ACA9JVE4</accession>
<evidence type="ECO:0000313" key="1">
    <source>
        <dbReference type="EMBL" id="CAG8438414.1"/>
    </source>
</evidence>
<reference evidence="1" key="1">
    <citation type="submission" date="2021-06" db="EMBL/GenBank/DDBJ databases">
        <authorList>
            <person name="Kallberg Y."/>
            <person name="Tangrot J."/>
            <person name="Rosling A."/>
        </authorList>
    </citation>
    <scope>NUCLEOTIDE SEQUENCE</scope>
    <source>
        <strain evidence="1">IL203A</strain>
    </source>
</reference>
<organism evidence="1 2">
    <name type="scientific">Dentiscutata heterogama</name>
    <dbReference type="NCBI Taxonomy" id="1316150"/>
    <lineage>
        <taxon>Eukaryota</taxon>
        <taxon>Fungi</taxon>
        <taxon>Fungi incertae sedis</taxon>
        <taxon>Mucoromycota</taxon>
        <taxon>Glomeromycotina</taxon>
        <taxon>Glomeromycetes</taxon>
        <taxon>Diversisporales</taxon>
        <taxon>Gigasporaceae</taxon>
        <taxon>Dentiscutata</taxon>
    </lineage>
</organism>
<dbReference type="EMBL" id="CAJVPU010000031">
    <property type="protein sequence ID" value="CAG8438414.1"/>
    <property type="molecule type" value="Genomic_DNA"/>
</dbReference>
<dbReference type="Proteomes" id="UP000789702">
    <property type="component" value="Unassembled WGS sequence"/>
</dbReference>
<gene>
    <name evidence="1" type="ORF">DHETER_LOCUS74</name>
</gene>